<dbReference type="Proteomes" id="UP000887320">
    <property type="component" value="Unassembled WGS sequence"/>
</dbReference>
<organism evidence="1 2">
    <name type="scientific">Acinetobacter guillouiae</name>
    <name type="common">Acinetobacter genomosp. 11</name>
    <dbReference type="NCBI Taxonomy" id="106649"/>
    <lineage>
        <taxon>Bacteria</taxon>
        <taxon>Pseudomonadati</taxon>
        <taxon>Pseudomonadota</taxon>
        <taxon>Gammaproteobacteria</taxon>
        <taxon>Moraxellales</taxon>
        <taxon>Moraxellaceae</taxon>
        <taxon>Acinetobacter</taxon>
    </lineage>
</organism>
<evidence type="ECO:0000313" key="2">
    <source>
        <dbReference type="Proteomes" id="UP000887320"/>
    </source>
</evidence>
<evidence type="ECO:0000313" key="1">
    <source>
        <dbReference type="EMBL" id="MCF0265973.1"/>
    </source>
</evidence>
<reference evidence="1" key="1">
    <citation type="submission" date="2021-07" db="EMBL/GenBank/DDBJ databases">
        <authorList>
            <person name="Fernandez M."/>
            <person name="Pereira P."/>
            <person name="Torres Tejerizo G.A."/>
            <person name="Gonzalez P."/>
            <person name="Agostini E."/>
        </authorList>
    </citation>
    <scope>NUCLEOTIDE SEQUENCE</scope>
    <source>
        <strain evidence="1">SFC 500-1A</strain>
    </source>
</reference>
<evidence type="ECO:0008006" key="3">
    <source>
        <dbReference type="Google" id="ProtNLM"/>
    </source>
</evidence>
<protein>
    <recommendedName>
        <fullName evidence="3">DUF2971 domain-containing protein</fullName>
    </recommendedName>
</protein>
<dbReference type="RefSeq" id="WP_234623934.1">
    <property type="nucleotide sequence ID" value="NZ_JAHWXT010000006.1"/>
</dbReference>
<dbReference type="AlphaFoldDB" id="A0A8X8GF28"/>
<dbReference type="EMBL" id="JAHWXT010000006">
    <property type="protein sequence ID" value="MCF0265973.1"/>
    <property type="molecule type" value="Genomic_DNA"/>
</dbReference>
<comment type="caution">
    <text evidence="1">The sequence shown here is derived from an EMBL/GenBank/DDBJ whole genome shotgun (WGS) entry which is preliminary data.</text>
</comment>
<gene>
    <name evidence="1" type="ORF">KW868_16115</name>
</gene>
<name>A0A8X8GF28_ACIGI</name>
<sequence>MFNQWEIQRYLDESKLLRLIDDNGLFFNRINNFPLDPSEGDGEFWGVKEQQNAKALYPLFVQRFGNISYELFEANCIKQLKEFHDSQKNFIFIQSWFKDRETSKVMWDEYSKYNENPNCALVVTDIITLGNVIDSHFPIGNGMKKVTYVLDKNKERDSIFTKDEKFIHEKEYRLSLELQFLGLFNHKLLEILNFDESIVESFKNQKHTIQDISQYYRNDGIALESSFSPRSQTGFIVNLPINDFIKKIYIPTKASNVFYESIVSKLKEKNFLNIECIRIDVENGKIVD</sequence>
<proteinExistence type="predicted"/>
<accession>A0A8X8GF28</accession>